<feature type="region of interest" description="Disordered" evidence="5">
    <location>
        <begin position="283"/>
        <end position="302"/>
    </location>
</feature>
<feature type="coiled-coil region" evidence="4">
    <location>
        <begin position="60"/>
        <end position="133"/>
    </location>
</feature>
<protein>
    <submittedName>
        <fullName evidence="10">RILP-like protein 1</fullName>
    </submittedName>
</protein>
<accession>A0A183IWK0</accession>
<gene>
    <name evidence="8" type="ORF">SBAD_LOCUS7995</name>
</gene>
<keyword evidence="1" id="KW-0813">Transport</keyword>
<keyword evidence="9" id="KW-1185">Reference proteome</keyword>
<reference evidence="10" key="1">
    <citation type="submission" date="2016-06" db="UniProtKB">
        <authorList>
            <consortium name="WormBaseParasite"/>
        </authorList>
    </citation>
    <scope>IDENTIFICATION</scope>
</reference>
<dbReference type="AlphaFoldDB" id="A0A183IWK0"/>
<dbReference type="Proteomes" id="UP000270296">
    <property type="component" value="Unassembled WGS sequence"/>
</dbReference>
<dbReference type="InterPro" id="IPR021563">
    <property type="entry name" value="RILP_dimer"/>
</dbReference>
<dbReference type="GO" id="GO:0036064">
    <property type="term" value="C:ciliary basal body"/>
    <property type="evidence" value="ECO:0007669"/>
    <property type="project" value="TreeGrafter"/>
</dbReference>
<feature type="domain" description="RH2" evidence="7">
    <location>
        <begin position="254"/>
        <end position="329"/>
    </location>
</feature>
<evidence type="ECO:0000313" key="9">
    <source>
        <dbReference type="Proteomes" id="UP000270296"/>
    </source>
</evidence>
<dbReference type="Gene3D" id="1.20.58.1770">
    <property type="match status" value="1"/>
</dbReference>
<dbReference type="GO" id="GO:0046983">
    <property type="term" value="F:protein dimerization activity"/>
    <property type="evidence" value="ECO:0007669"/>
    <property type="project" value="InterPro"/>
</dbReference>
<dbReference type="PROSITE" id="PS51776">
    <property type="entry name" value="RH1"/>
    <property type="match status" value="1"/>
</dbReference>
<dbReference type="InterPro" id="IPR034743">
    <property type="entry name" value="RH1"/>
</dbReference>
<evidence type="ECO:0000259" key="6">
    <source>
        <dbReference type="PROSITE" id="PS51776"/>
    </source>
</evidence>
<dbReference type="GO" id="GO:0015031">
    <property type="term" value="P:protein transport"/>
    <property type="evidence" value="ECO:0007669"/>
    <property type="project" value="UniProtKB-KW"/>
</dbReference>
<keyword evidence="2" id="KW-0653">Protein transport</keyword>
<sequence length="332" mass="38994">MSAADSPSRHVTVVDVYDLASMIGKDFERLMDLCGIDSVAELMPKVISALELLEAFAIRNERENHEILVLRNTVDRLEADKRQKKMGKQKFEEELEQVEEHYKNEINQAWETIQKLQEENRRLSTSLAAHEDSPTEKIFSEDPKVLFDLRESVQRSRKAALLLQRSLEEKDDEIDELHQEIENLQHIRKELLRKYNALQNQGRILVEEKVELISQLQNAEKEKTFLQQKLDEKEQSEKDMEEKDDLKTIDDENVPRFTLAELREVLLEKNQLKARVLELEEELQQLRPPPPSAIPEENESEELVVYGPINKEPEEKLYPWKYSRKDSGIKRL</sequence>
<dbReference type="GO" id="GO:0060271">
    <property type="term" value="P:cilium assembly"/>
    <property type="evidence" value="ECO:0007669"/>
    <property type="project" value="TreeGrafter"/>
</dbReference>
<dbReference type="GO" id="GO:0005737">
    <property type="term" value="C:cytoplasm"/>
    <property type="evidence" value="ECO:0007669"/>
    <property type="project" value="TreeGrafter"/>
</dbReference>
<organism evidence="10">
    <name type="scientific">Soboliphyme baturini</name>
    <dbReference type="NCBI Taxonomy" id="241478"/>
    <lineage>
        <taxon>Eukaryota</taxon>
        <taxon>Metazoa</taxon>
        <taxon>Ecdysozoa</taxon>
        <taxon>Nematoda</taxon>
        <taxon>Enoplea</taxon>
        <taxon>Dorylaimia</taxon>
        <taxon>Dioctophymatida</taxon>
        <taxon>Dioctophymatoidea</taxon>
        <taxon>Soboliphymatidae</taxon>
        <taxon>Soboliphyme</taxon>
    </lineage>
</organism>
<evidence type="ECO:0000313" key="8">
    <source>
        <dbReference type="EMBL" id="VDP15001.1"/>
    </source>
</evidence>
<proteinExistence type="predicted"/>
<dbReference type="OrthoDB" id="10069524at2759"/>
<dbReference type="PANTHER" id="PTHR21502:SF4">
    <property type="entry name" value="RILP-LIKE PROTEIN HOMOLOG"/>
    <property type="match status" value="1"/>
</dbReference>
<dbReference type="Pfam" id="PF11461">
    <property type="entry name" value="RILP"/>
    <property type="match status" value="1"/>
</dbReference>
<dbReference type="InterPro" id="IPR034744">
    <property type="entry name" value="RH2"/>
</dbReference>
<reference evidence="8 9" key="2">
    <citation type="submission" date="2018-11" db="EMBL/GenBank/DDBJ databases">
        <authorList>
            <consortium name="Pathogen Informatics"/>
        </authorList>
    </citation>
    <scope>NUCLEOTIDE SEQUENCE [LARGE SCALE GENOMIC DNA]</scope>
</reference>
<dbReference type="GO" id="GO:0051959">
    <property type="term" value="F:dynein light intermediate chain binding"/>
    <property type="evidence" value="ECO:0007669"/>
    <property type="project" value="TreeGrafter"/>
</dbReference>
<evidence type="ECO:0000256" key="3">
    <source>
        <dbReference type="ARBA" id="ARBA00023054"/>
    </source>
</evidence>
<dbReference type="CDD" id="cd14445">
    <property type="entry name" value="RILP-like"/>
    <property type="match status" value="1"/>
</dbReference>
<evidence type="ECO:0000259" key="7">
    <source>
        <dbReference type="PROSITE" id="PS51777"/>
    </source>
</evidence>
<dbReference type="Pfam" id="PF09744">
    <property type="entry name" value="RH1"/>
    <property type="match status" value="1"/>
</dbReference>
<feature type="domain" description="RH1" evidence="6">
    <location>
        <begin position="1"/>
        <end position="87"/>
    </location>
</feature>
<dbReference type="WBParaSite" id="SBAD_0000829301-mRNA-1">
    <property type="protein sequence ID" value="SBAD_0000829301-mRNA-1"/>
    <property type="gene ID" value="SBAD_0000829301"/>
</dbReference>
<evidence type="ECO:0000256" key="2">
    <source>
        <dbReference type="ARBA" id="ARBA00022927"/>
    </source>
</evidence>
<evidence type="ECO:0000313" key="10">
    <source>
        <dbReference type="WBParaSite" id="SBAD_0000829301-mRNA-1"/>
    </source>
</evidence>
<dbReference type="SUPFAM" id="SSF161256">
    <property type="entry name" value="RILP dimerisation region"/>
    <property type="match status" value="1"/>
</dbReference>
<dbReference type="InterPro" id="IPR051241">
    <property type="entry name" value="DZIP_RILPL"/>
</dbReference>
<dbReference type="EMBL" id="UZAM01011147">
    <property type="protein sequence ID" value="VDP15001.1"/>
    <property type="molecule type" value="Genomic_DNA"/>
</dbReference>
<name>A0A183IWK0_9BILA</name>
<dbReference type="GO" id="GO:0031267">
    <property type="term" value="F:small GTPase binding"/>
    <property type="evidence" value="ECO:0007669"/>
    <property type="project" value="TreeGrafter"/>
</dbReference>
<keyword evidence="3 4" id="KW-0175">Coiled coil</keyword>
<evidence type="ECO:0000256" key="1">
    <source>
        <dbReference type="ARBA" id="ARBA00022448"/>
    </source>
</evidence>
<evidence type="ECO:0000256" key="5">
    <source>
        <dbReference type="SAM" id="MobiDB-lite"/>
    </source>
</evidence>
<feature type="coiled-coil region" evidence="4">
    <location>
        <begin position="160"/>
        <end position="282"/>
    </location>
</feature>
<dbReference type="PANTHER" id="PTHR21502">
    <property type="entry name" value="ZINC FINGER PROTEIN DZIP1"/>
    <property type="match status" value="1"/>
</dbReference>
<evidence type="ECO:0000256" key="4">
    <source>
        <dbReference type="SAM" id="Coils"/>
    </source>
</evidence>
<dbReference type="PROSITE" id="PS51777">
    <property type="entry name" value="RH2"/>
    <property type="match status" value="1"/>
</dbReference>